<evidence type="ECO:0000313" key="4">
    <source>
        <dbReference type="Proteomes" id="UP000005238"/>
    </source>
</evidence>
<feature type="compositionally biased region" description="Basic and acidic residues" evidence="2">
    <location>
        <begin position="169"/>
        <end position="179"/>
    </location>
</feature>
<evidence type="ECO:0000313" key="3">
    <source>
        <dbReference type="EnsemblProtists" id="Phyra75104"/>
    </source>
</evidence>
<keyword evidence="1" id="KW-0175">Coiled coil</keyword>
<feature type="region of interest" description="Disordered" evidence="2">
    <location>
        <begin position="712"/>
        <end position="759"/>
    </location>
</feature>
<organism evidence="3 4">
    <name type="scientific">Phytophthora ramorum</name>
    <name type="common">Sudden oak death agent</name>
    <dbReference type="NCBI Taxonomy" id="164328"/>
    <lineage>
        <taxon>Eukaryota</taxon>
        <taxon>Sar</taxon>
        <taxon>Stramenopiles</taxon>
        <taxon>Oomycota</taxon>
        <taxon>Peronosporomycetes</taxon>
        <taxon>Peronosporales</taxon>
        <taxon>Peronosporaceae</taxon>
        <taxon>Phytophthora</taxon>
    </lineage>
</organism>
<dbReference type="EMBL" id="DS566008">
    <property type="status" value="NOT_ANNOTATED_CDS"/>
    <property type="molecule type" value="Genomic_DNA"/>
</dbReference>
<dbReference type="Proteomes" id="UP000005238">
    <property type="component" value="Unassembled WGS sequence"/>
</dbReference>
<feature type="coiled-coil region" evidence="1">
    <location>
        <begin position="519"/>
        <end position="546"/>
    </location>
</feature>
<sequence>MAGDEEAEERRALERELADELAALSAQDVGFGANFDRADYQSGDLSSNGQDEESYVRLDLDKVLQQVTELPVVSSDEDESEATSWELLLQSVERSDREFYQPFHEDLHEIRASFLDGNPSAEHQEQKNVCKIEPEGRVRLDVAVSQSEQIDSPPLAEIVKIAVATREDEIPSCKTEADRTATVGPLGSVSDTPLERSTEVAPTGPRSHGFDDATAHTPPLSDDHPTTSISKQLLEDDQAVRKQLQEIARQQEVRESRRLKAQARHQRERDEAERLLRSLQDAFEAQERKAEIAEQEAQERSLMTSEEQQGRLYVAAEREAREVALMTLADEASRKVAAEFARIRDAIDKEVAQMAAADQAERHRMQAERQIRDQQLASLARCRFSAALTELVERHGRQQQIRDQETRRGRRECVQMRAEEAYTRRVVAETRALREQQERGRNRVLMLHEDEVAGAFERLERDRNLRAQERVREENDRAWMEKEEARTRSAWACIEHLHRQNEQRSRVTMGQEEERCRCAWEYLAQRAQAEAEKREKQRELRRLRVAADVAAGLQGLERVLRQHSLVKCVDRWRRWHERCVEEELARAKTADHAAKRIQMWHRSHRQQSQQLVSVEPPLLLEDFSDDEEPQVDEDSCAEAYANCSASQEAALRLQSTFRGFHVRRKFANALALAEAVGEHEEGDFFDAVDLDDLIQLPPELVDGWEDPVLPAASIAPQRKSPPQHEEIVGNNAMEDQACAEGTSEWESPEGTQPSSDTLE</sequence>
<keyword evidence="4" id="KW-1185">Reference proteome</keyword>
<accession>H3GGW2</accession>
<evidence type="ECO:0000256" key="2">
    <source>
        <dbReference type="SAM" id="MobiDB-lite"/>
    </source>
</evidence>
<dbReference type="HOGENOM" id="CLU_015871_0_0_1"/>
<protein>
    <submittedName>
        <fullName evidence="3">Uncharacterized protein</fullName>
    </submittedName>
</protein>
<feature type="compositionally biased region" description="Polar residues" evidence="2">
    <location>
        <begin position="749"/>
        <end position="759"/>
    </location>
</feature>
<evidence type="ECO:0000256" key="1">
    <source>
        <dbReference type="SAM" id="Coils"/>
    </source>
</evidence>
<dbReference type="InParanoid" id="H3GGW2"/>
<dbReference type="PROSITE" id="PS50096">
    <property type="entry name" value="IQ"/>
    <property type="match status" value="1"/>
</dbReference>
<dbReference type="OMA" id="CHAHCEP"/>
<reference evidence="3" key="2">
    <citation type="submission" date="2015-06" db="UniProtKB">
        <authorList>
            <consortium name="EnsemblProtists"/>
        </authorList>
    </citation>
    <scope>IDENTIFICATION</scope>
    <source>
        <strain evidence="3">Pr102</strain>
    </source>
</reference>
<feature type="region of interest" description="Disordered" evidence="2">
    <location>
        <begin position="252"/>
        <end position="271"/>
    </location>
</feature>
<name>H3GGW2_PHYRM</name>
<proteinExistence type="predicted"/>
<dbReference type="eggNOG" id="ENOG502SH1A">
    <property type="taxonomic scope" value="Eukaryota"/>
</dbReference>
<dbReference type="EnsemblProtists" id="Phyra75104">
    <property type="protein sequence ID" value="Phyra75104"/>
    <property type="gene ID" value="Phyra75104"/>
</dbReference>
<feature type="region of interest" description="Disordered" evidence="2">
    <location>
        <begin position="169"/>
        <end position="227"/>
    </location>
</feature>
<dbReference type="AlphaFoldDB" id="H3GGW2"/>
<dbReference type="VEuPathDB" id="FungiDB:KRP22_6505"/>
<reference evidence="4" key="1">
    <citation type="journal article" date="2006" name="Science">
        <title>Phytophthora genome sequences uncover evolutionary origins and mechanisms of pathogenesis.</title>
        <authorList>
            <person name="Tyler B.M."/>
            <person name="Tripathy S."/>
            <person name="Zhang X."/>
            <person name="Dehal P."/>
            <person name="Jiang R.H."/>
            <person name="Aerts A."/>
            <person name="Arredondo F.D."/>
            <person name="Baxter L."/>
            <person name="Bensasson D."/>
            <person name="Beynon J.L."/>
            <person name="Chapman J."/>
            <person name="Damasceno C.M."/>
            <person name="Dorrance A.E."/>
            <person name="Dou D."/>
            <person name="Dickerman A.W."/>
            <person name="Dubchak I.L."/>
            <person name="Garbelotto M."/>
            <person name="Gijzen M."/>
            <person name="Gordon S.G."/>
            <person name="Govers F."/>
            <person name="Grunwald N.J."/>
            <person name="Huang W."/>
            <person name="Ivors K.L."/>
            <person name="Jones R.W."/>
            <person name="Kamoun S."/>
            <person name="Krampis K."/>
            <person name="Lamour K.H."/>
            <person name="Lee M.K."/>
            <person name="McDonald W.H."/>
            <person name="Medina M."/>
            <person name="Meijer H.J."/>
            <person name="Nordberg E.K."/>
            <person name="Maclean D.J."/>
            <person name="Ospina-Giraldo M.D."/>
            <person name="Morris P.F."/>
            <person name="Phuntumart V."/>
            <person name="Putnam N.H."/>
            <person name="Rash S."/>
            <person name="Rose J.K."/>
            <person name="Sakihama Y."/>
            <person name="Salamov A.A."/>
            <person name="Savidor A."/>
            <person name="Scheuring C.F."/>
            <person name="Smith B.M."/>
            <person name="Sobral B.W."/>
            <person name="Terry A."/>
            <person name="Torto-Alalibo T.A."/>
            <person name="Win J."/>
            <person name="Xu Z."/>
            <person name="Zhang H."/>
            <person name="Grigoriev I.V."/>
            <person name="Rokhsar D.S."/>
            <person name="Boore J.L."/>
        </authorList>
    </citation>
    <scope>NUCLEOTIDE SEQUENCE [LARGE SCALE GENOMIC DNA]</scope>
    <source>
        <strain evidence="4">Pr102</strain>
    </source>
</reference>
<dbReference type="VEuPathDB" id="FungiDB:KRP23_592"/>